<feature type="repeat" description="WD" evidence="7">
    <location>
        <begin position="468"/>
        <end position="509"/>
    </location>
</feature>
<sequence length="804" mass="90275">MSSTPAVAGILENTKELDRLRKEQEEVLVEINKIHKKLQSLNVTLLRLCCNTAPEVVEKPGDTSLPRLKNLYIQAKELSESEVTVSNIRLAQLDSLLPSGQQRGKLDGLRFYDACNDITEVAEGNGLKRKRMKAESDVTRVPPSTRNQIEAYASLKGEQVAARITADDAEQDPWFVAKVIHFDRETKEVEVLDEESGDDEEGGGQRTYKLPMSCILPFPKRNDPSTTQEFLPGKHVYPGTTALYKATVVSTPRKRKSDEYLLEFDDDEEDGALPQRTVPFHKVAKARVKGFDVIAFFVIKDEISLKDEKDVVGIVVKLSKLSETPKDKKICCSYRNNERLVFHQIEVTDPVKKNGFYSGSYTFHWRNEARGNRKDVTRWVSHELQDVVTRGKMSQDARVTRPGRINSGKRTGLAWSRLEAVKNGVVRSMMRKDLIFSYPESIRSASVFRLRCCDKERAFKEKMRPILMKGHERPLTFLRYNRDGDMLFSCAKDHTPTLWYADNGERHGTFRGHNGAVWCCDVSRDSLRLITGSADQSAKLWDVKTGQQLFSFKFGSPARSVDFALGDKLAVITTDPFMERTSAIHVKRIAEDPEDQVSESVLVLESPNGRKRINRAVWGPLNQTIVSGGEDAVLRIWDAETGKLLKESDAEVGHKNTITSLTKSADDSHFITGSLDKTAKACVPFFYLSFRSCTLWDMRTLTLLKTYVSGVPVNAVSMSPLLDHVVLGGGQDASAVTTTDHRAGKFEAKFYDKILQEEIGGVKGHFGPINALAFNPDGKSFSSGGEDGYVRLHHFDSDYFNIRI</sequence>
<dbReference type="InterPro" id="IPR020472">
    <property type="entry name" value="WD40_PAC1"/>
</dbReference>
<keyword evidence="4 6" id="KW-0648">Protein biosynthesis</keyword>
<comment type="subunit">
    <text evidence="6">Component of the eukaryotic translation initiation factor 3 (eIF-3) complex.</text>
</comment>
<gene>
    <name evidence="9" type="ORF">HID58_049227</name>
</gene>
<evidence type="ECO:0000256" key="7">
    <source>
        <dbReference type="PROSITE-ProRule" id="PRU00221"/>
    </source>
</evidence>
<evidence type="ECO:0000256" key="3">
    <source>
        <dbReference type="ARBA" id="ARBA00022737"/>
    </source>
</evidence>
<accession>A0ABQ8B4C8</accession>
<dbReference type="InterPro" id="IPR036322">
    <property type="entry name" value="WD40_repeat_dom_sf"/>
</dbReference>
<comment type="subcellular location">
    <subcellularLocation>
        <location evidence="6">Cytoplasm</location>
    </subcellularLocation>
</comment>
<comment type="similarity">
    <text evidence="6">Belongs to the eIF-3 subunit I family.</text>
</comment>
<comment type="caution">
    <text evidence="9">The sequence shown here is derived from an EMBL/GenBank/DDBJ whole genome shotgun (WGS) entry which is preliminary data.</text>
</comment>
<protein>
    <recommendedName>
        <fullName evidence="6">Eukaryotic translation initiation factor 3 subunit I</fullName>
        <shortName evidence="6">eIF3i</shortName>
    </recommendedName>
</protein>
<dbReference type="EMBL" id="JAGKQM010000012">
    <property type="protein sequence ID" value="KAH0899659.1"/>
    <property type="molecule type" value="Genomic_DNA"/>
</dbReference>
<keyword evidence="6" id="KW-0963">Cytoplasm</keyword>
<comment type="function">
    <text evidence="6">Component of the eukaryotic translation initiation factor 3 (eIF-3) complex, which is involved in protein synthesis of a specialized repertoire of mRNAs and, together with other initiation factors, stimulates binding of mRNA and methionyl-tRNAi to the 40S ribosome. The eIF-3 complex specifically targets and initiates translation of a subset of mRNAs involved in cell proliferation.</text>
</comment>
<dbReference type="InterPro" id="IPR047287">
    <property type="entry name" value="Tudor_SGF29_rpt2"/>
</dbReference>
<feature type="repeat" description="WD" evidence="7">
    <location>
        <begin position="762"/>
        <end position="792"/>
    </location>
</feature>
<evidence type="ECO:0000313" key="10">
    <source>
        <dbReference type="Proteomes" id="UP000824890"/>
    </source>
</evidence>
<dbReference type="Pfam" id="PF24805">
    <property type="entry name" value="EIF3I"/>
    <property type="match status" value="1"/>
</dbReference>
<dbReference type="Gene3D" id="2.130.10.10">
    <property type="entry name" value="YVTN repeat-like/Quinoprotein amine dehydrogenase"/>
    <property type="match status" value="1"/>
</dbReference>
<dbReference type="PROSITE" id="PS50082">
    <property type="entry name" value="WD_REPEATS_2"/>
    <property type="match status" value="4"/>
</dbReference>
<feature type="repeat" description="WD" evidence="7">
    <location>
        <begin position="613"/>
        <end position="647"/>
    </location>
</feature>
<keyword evidence="10" id="KW-1185">Reference proteome</keyword>
<dbReference type="InterPro" id="IPR001680">
    <property type="entry name" value="WD40_rpt"/>
</dbReference>
<dbReference type="PROSITE" id="PS50294">
    <property type="entry name" value="WD_REPEATS_REGION"/>
    <property type="match status" value="2"/>
</dbReference>
<evidence type="ECO:0000313" key="9">
    <source>
        <dbReference type="EMBL" id="KAH0899659.1"/>
    </source>
</evidence>
<feature type="domain" description="SGF29 C-terminal" evidence="8">
    <location>
        <begin position="150"/>
        <end position="292"/>
    </location>
</feature>
<evidence type="ECO:0000256" key="2">
    <source>
        <dbReference type="ARBA" id="ARBA00022574"/>
    </source>
</evidence>
<dbReference type="HAMAP" id="MF_03008">
    <property type="entry name" value="eIF3i"/>
    <property type="match status" value="1"/>
</dbReference>
<dbReference type="PANTHER" id="PTHR19877">
    <property type="entry name" value="EUKARYOTIC TRANSLATION INITIATION FACTOR 3 SUBUNIT I"/>
    <property type="match status" value="1"/>
</dbReference>
<dbReference type="InterPro" id="IPR015943">
    <property type="entry name" value="WD40/YVTN_repeat-like_dom_sf"/>
</dbReference>
<dbReference type="PROSITE" id="PS51518">
    <property type="entry name" value="SGF29_C"/>
    <property type="match status" value="1"/>
</dbReference>
<name>A0ABQ8B4C8_BRANA</name>
<evidence type="ECO:0000259" key="8">
    <source>
        <dbReference type="PROSITE" id="PS51518"/>
    </source>
</evidence>
<dbReference type="InterPro" id="IPR010750">
    <property type="entry name" value="SGF29_tudor-like_dom"/>
</dbReference>
<dbReference type="InterPro" id="IPR019775">
    <property type="entry name" value="WD40_repeat_CS"/>
</dbReference>
<proteinExistence type="inferred from homology"/>
<dbReference type="InterPro" id="IPR047288">
    <property type="entry name" value="Tudor_SGF29_rpt1"/>
</dbReference>
<dbReference type="PROSITE" id="PS00678">
    <property type="entry name" value="WD_REPEATS_1"/>
    <property type="match status" value="2"/>
</dbReference>
<dbReference type="PRINTS" id="PR00320">
    <property type="entry name" value="GPROTEINBRPT"/>
</dbReference>
<evidence type="ECO:0000256" key="4">
    <source>
        <dbReference type="ARBA" id="ARBA00022917"/>
    </source>
</evidence>
<comment type="similarity">
    <text evidence="5">Belongs to the WD repeat STRAP family.</text>
</comment>
<dbReference type="CDD" id="cd00200">
    <property type="entry name" value="WD40"/>
    <property type="match status" value="1"/>
</dbReference>
<dbReference type="Gene3D" id="2.30.30.140">
    <property type="match status" value="2"/>
</dbReference>
<feature type="repeat" description="WD" evidence="7">
    <location>
        <begin position="510"/>
        <end position="551"/>
    </location>
</feature>
<keyword evidence="3" id="KW-0677">Repeat</keyword>
<dbReference type="Pfam" id="PF07039">
    <property type="entry name" value="SGF29_Tudor"/>
    <property type="match status" value="1"/>
</dbReference>
<dbReference type="PANTHER" id="PTHR19877:SF9">
    <property type="entry name" value="EUKARYOTIC TRANSLATION INITIATION FACTOR 3 SUBUNIT I"/>
    <property type="match status" value="1"/>
</dbReference>
<organism evidence="9 10">
    <name type="scientific">Brassica napus</name>
    <name type="common">Rape</name>
    <dbReference type="NCBI Taxonomy" id="3708"/>
    <lineage>
        <taxon>Eukaryota</taxon>
        <taxon>Viridiplantae</taxon>
        <taxon>Streptophyta</taxon>
        <taxon>Embryophyta</taxon>
        <taxon>Tracheophyta</taxon>
        <taxon>Spermatophyta</taxon>
        <taxon>Magnoliopsida</taxon>
        <taxon>eudicotyledons</taxon>
        <taxon>Gunneridae</taxon>
        <taxon>Pentapetalae</taxon>
        <taxon>rosids</taxon>
        <taxon>malvids</taxon>
        <taxon>Brassicales</taxon>
        <taxon>Brassicaceae</taxon>
        <taxon>Brassiceae</taxon>
        <taxon>Brassica</taxon>
    </lineage>
</organism>
<keyword evidence="1 6" id="KW-0396">Initiation factor</keyword>
<evidence type="ECO:0000256" key="5">
    <source>
        <dbReference type="ARBA" id="ARBA00038394"/>
    </source>
</evidence>
<dbReference type="Proteomes" id="UP000824890">
    <property type="component" value="Unassembled WGS sequence"/>
</dbReference>
<dbReference type="SUPFAM" id="SSF50978">
    <property type="entry name" value="WD40 repeat-like"/>
    <property type="match status" value="1"/>
</dbReference>
<dbReference type="CDD" id="cd20393">
    <property type="entry name" value="Tudor_SGF29_rpt1"/>
    <property type="match status" value="1"/>
</dbReference>
<keyword evidence="2 7" id="KW-0853">WD repeat</keyword>
<dbReference type="CDD" id="cd20394">
    <property type="entry name" value="Tudor_SGF29_rpt2"/>
    <property type="match status" value="1"/>
</dbReference>
<reference evidence="9 10" key="1">
    <citation type="submission" date="2021-05" db="EMBL/GenBank/DDBJ databases">
        <title>Genome Assembly of Synthetic Allotetraploid Brassica napus Reveals Homoeologous Exchanges between Subgenomes.</title>
        <authorList>
            <person name="Davis J.T."/>
        </authorList>
    </citation>
    <scope>NUCLEOTIDE SEQUENCE [LARGE SCALE GENOMIC DNA]</scope>
    <source>
        <strain evidence="10">cv. Da-Ae</strain>
        <tissue evidence="9">Seedling</tissue>
    </source>
</reference>
<evidence type="ECO:0000256" key="6">
    <source>
        <dbReference type="HAMAP-Rule" id="MF_03008"/>
    </source>
</evidence>
<dbReference type="SMART" id="SM00320">
    <property type="entry name" value="WD40"/>
    <property type="match status" value="5"/>
</dbReference>
<dbReference type="InterPro" id="IPR027525">
    <property type="entry name" value="eIF3i"/>
</dbReference>
<evidence type="ECO:0000256" key="1">
    <source>
        <dbReference type="ARBA" id="ARBA00022540"/>
    </source>
</evidence>